<keyword evidence="1" id="KW-0472">Membrane</keyword>
<keyword evidence="1" id="KW-1133">Transmembrane helix</keyword>
<evidence type="ECO:0000313" key="2">
    <source>
        <dbReference type="EMBL" id="SEQ04086.1"/>
    </source>
</evidence>
<dbReference type="AlphaFoldDB" id="A0A1H9CS81"/>
<gene>
    <name evidence="2" type="ORF">SAMN05216195_101868</name>
</gene>
<organism evidence="2 3">
    <name type="scientific">Lentzea flaviverrucosa</name>
    <dbReference type="NCBI Taxonomy" id="200379"/>
    <lineage>
        <taxon>Bacteria</taxon>
        <taxon>Bacillati</taxon>
        <taxon>Actinomycetota</taxon>
        <taxon>Actinomycetes</taxon>
        <taxon>Pseudonocardiales</taxon>
        <taxon>Pseudonocardiaceae</taxon>
        <taxon>Lentzea</taxon>
    </lineage>
</organism>
<name>A0A1H9CS81_9PSEU</name>
<keyword evidence="1" id="KW-0812">Transmembrane</keyword>
<feature type="transmembrane region" description="Helical" evidence="1">
    <location>
        <begin position="26"/>
        <end position="43"/>
    </location>
</feature>
<dbReference type="EMBL" id="FOFT01000001">
    <property type="protein sequence ID" value="SEQ04086.1"/>
    <property type="molecule type" value="Genomic_DNA"/>
</dbReference>
<protein>
    <submittedName>
        <fullName evidence="2">Uncharacterized protein</fullName>
    </submittedName>
</protein>
<dbReference type="Proteomes" id="UP000199028">
    <property type="component" value="Unassembled WGS sequence"/>
</dbReference>
<proteinExistence type="predicted"/>
<keyword evidence="3" id="KW-1185">Reference proteome</keyword>
<accession>A0A1H9CS81</accession>
<reference evidence="3" key="1">
    <citation type="submission" date="2016-10" db="EMBL/GenBank/DDBJ databases">
        <authorList>
            <person name="Varghese N."/>
            <person name="Submissions S."/>
        </authorList>
    </citation>
    <scope>NUCLEOTIDE SEQUENCE [LARGE SCALE GENOMIC DNA]</scope>
    <source>
        <strain evidence="3">CGMCC 4.578</strain>
    </source>
</reference>
<evidence type="ECO:0000313" key="3">
    <source>
        <dbReference type="Proteomes" id="UP000199028"/>
    </source>
</evidence>
<evidence type="ECO:0000256" key="1">
    <source>
        <dbReference type="SAM" id="Phobius"/>
    </source>
</evidence>
<sequence length="49" mass="5309">MVGLIVLGLVVGVTMGVLGIEEPWTYVVIAVVTIIVVPPVIRYRSRSRS</sequence>